<dbReference type="OrthoDB" id="2800937at2759"/>
<dbReference type="Proteomes" id="UP000054279">
    <property type="component" value="Unassembled WGS sequence"/>
</dbReference>
<reference evidence="1 2" key="1">
    <citation type="submission" date="2014-06" db="EMBL/GenBank/DDBJ databases">
        <title>Evolutionary Origins and Diversification of the Mycorrhizal Mutualists.</title>
        <authorList>
            <consortium name="DOE Joint Genome Institute"/>
            <consortium name="Mycorrhizal Genomics Consortium"/>
            <person name="Kohler A."/>
            <person name="Kuo A."/>
            <person name="Nagy L.G."/>
            <person name="Floudas D."/>
            <person name="Copeland A."/>
            <person name="Barry K.W."/>
            <person name="Cichocki N."/>
            <person name="Veneault-Fourrey C."/>
            <person name="LaButti K."/>
            <person name="Lindquist E.A."/>
            <person name="Lipzen A."/>
            <person name="Lundell T."/>
            <person name="Morin E."/>
            <person name="Murat C."/>
            <person name="Riley R."/>
            <person name="Ohm R."/>
            <person name="Sun H."/>
            <person name="Tunlid A."/>
            <person name="Henrissat B."/>
            <person name="Grigoriev I.V."/>
            <person name="Hibbett D.S."/>
            <person name="Martin F."/>
        </authorList>
    </citation>
    <scope>NUCLEOTIDE SEQUENCE [LARGE SCALE GENOMIC DNA]</scope>
    <source>
        <strain evidence="1 2">SS14</strain>
    </source>
</reference>
<dbReference type="EMBL" id="KN837318">
    <property type="protein sequence ID" value="KIJ27985.1"/>
    <property type="molecule type" value="Genomic_DNA"/>
</dbReference>
<dbReference type="HOGENOM" id="CLU_114215_0_0_1"/>
<evidence type="ECO:0000313" key="2">
    <source>
        <dbReference type="Proteomes" id="UP000054279"/>
    </source>
</evidence>
<organism evidence="1 2">
    <name type="scientific">Sphaerobolus stellatus (strain SS14)</name>
    <dbReference type="NCBI Taxonomy" id="990650"/>
    <lineage>
        <taxon>Eukaryota</taxon>
        <taxon>Fungi</taxon>
        <taxon>Dikarya</taxon>
        <taxon>Basidiomycota</taxon>
        <taxon>Agaricomycotina</taxon>
        <taxon>Agaricomycetes</taxon>
        <taxon>Phallomycetidae</taxon>
        <taxon>Geastrales</taxon>
        <taxon>Sphaerobolaceae</taxon>
        <taxon>Sphaerobolus</taxon>
    </lineage>
</organism>
<feature type="non-terminal residue" evidence="1">
    <location>
        <position position="159"/>
    </location>
</feature>
<dbReference type="AlphaFoldDB" id="A0A0C9US03"/>
<keyword evidence="2" id="KW-1185">Reference proteome</keyword>
<name>A0A0C9US03_SPHS4</name>
<gene>
    <name evidence="1" type="ORF">M422DRAFT_116029</name>
</gene>
<proteinExistence type="predicted"/>
<feature type="non-terminal residue" evidence="1">
    <location>
        <position position="1"/>
    </location>
</feature>
<evidence type="ECO:0000313" key="1">
    <source>
        <dbReference type="EMBL" id="KIJ27985.1"/>
    </source>
</evidence>
<protein>
    <submittedName>
        <fullName evidence="1">Uncharacterized protein</fullName>
    </submittedName>
</protein>
<sequence>RFNPGKFQLVHFTKVAHKYQALPINFNGTVVEASETAKYLGLVMDQKLKWKEQVEKARRKVEATGLVVGRLARPTFSMLHSMVVRLYYAAVFPRMAYALEVWYRPVLDTEGSGSVGFAALLGKVQRMMTRTITGGFKSTATDTLEYHAHLAPIHLKLNQ</sequence>
<accession>A0A0C9US03</accession>